<organism evidence="1">
    <name type="scientific">marine sediment metagenome</name>
    <dbReference type="NCBI Taxonomy" id="412755"/>
    <lineage>
        <taxon>unclassified sequences</taxon>
        <taxon>metagenomes</taxon>
        <taxon>ecological metagenomes</taxon>
    </lineage>
</organism>
<protein>
    <recommendedName>
        <fullName evidence="2">Cohesin domain-containing protein</fullName>
    </recommendedName>
</protein>
<reference evidence="1" key="1">
    <citation type="journal article" date="2014" name="Front. Microbiol.">
        <title>High frequency of phylogenetically diverse reductive dehalogenase-homologous genes in deep subseafloor sedimentary metagenomes.</title>
        <authorList>
            <person name="Kawai M."/>
            <person name="Futagami T."/>
            <person name="Toyoda A."/>
            <person name="Takaki Y."/>
            <person name="Nishi S."/>
            <person name="Hori S."/>
            <person name="Arai W."/>
            <person name="Tsubouchi T."/>
            <person name="Morono Y."/>
            <person name="Uchiyama I."/>
            <person name="Ito T."/>
            <person name="Fujiyama A."/>
            <person name="Inagaki F."/>
            <person name="Takami H."/>
        </authorList>
    </citation>
    <scope>NUCLEOTIDE SEQUENCE</scope>
    <source>
        <strain evidence="1">Expedition CK06-06</strain>
    </source>
</reference>
<gene>
    <name evidence="1" type="ORF">S06H3_35893</name>
</gene>
<dbReference type="EMBL" id="BARV01021693">
    <property type="protein sequence ID" value="GAI26564.1"/>
    <property type="molecule type" value="Genomic_DNA"/>
</dbReference>
<evidence type="ECO:0008006" key="2">
    <source>
        <dbReference type="Google" id="ProtNLM"/>
    </source>
</evidence>
<sequence length="163" mass="17338">MRTENSTHGLSSILLAFALVLSMAISITFTAPLVLAPAVISEPGGTTITIYQGQVFTVSFELEWDQADAGSYYAVAIDWWDNESRPNDNFTFVSASAVFTSGPSIGLSIDATPDPLYEGPEGTGTRYNLIVGNLTGDARNGEFDVDVRFRAAGVGGVNHLPTD</sequence>
<accession>X1P6M1</accession>
<evidence type="ECO:0000313" key="1">
    <source>
        <dbReference type="EMBL" id="GAI26564.1"/>
    </source>
</evidence>
<comment type="caution">
    <text evidence="1">The sequence shown here is derived from an EMBL/GenBank/DDBJ whole genome shotgun (WGS) entry which is preliminary data.</text>
</comment>
<proteinExistence type="predicted"/>
<dbReference type="AlphaFoldDB" id="X1P6M1"/>
<feature type="non-terminal residue" evidence="1">
    <location>
        <position position="163"/>
    </location>
</feature>
<name>X1P6M1_9ZZZZ</name>